<keyword evidence="3" id="KW-1185">Reference proteome</keyword>
<evidence type="ECO:0008006" key="4">
    <source>
        <dbReference type="Google" id="ProtNLM"/>
    </source>
</evidence>
<dbReference type="Proteomes" id="UP000322244">
    <property type="component" value="Unassembled WGS sequence"/>
</dbReference>
<feature type="region of interest" description="Disordered" evidence="1">
    <location>
        <begin position="299"/>
        <end position="331"/>
    </location>
</feature>
<gene>
    <name evidence="2" type="ORF">FOY51_01440</name>
</gene>
<protein>
    <recommendedName>
        <fullName evidence="4">DUF559 domain-containing protein</fullName>
    </recommendedName>
</protein>
<proteinExistence type="predicted"/>
<accession>A0A5A7SGY1</accession>
<evidence type="ECO:0000313" key="2">
    <source>
        <dbReference type="EMBL" id="KAA0024639.1"/>
    </source>
</evidence>
<sequence length="331" mass="36753">MHKPRWSYADLEEASIDCVIRSTWLAELHVPDGTVVRKCRPGGPWQRLLPGIVLLHNATPTQHQRIVAASLYAGEDSLLTGYAGLAAHGYSRWNSADVHILIPHARRRSSAGFVTIERSRRMPDPVRRGSVTCSPITRCIIDASRRMKSLGTCRSLLVEPIQRGDTSVEQLAVELAASSSTGSALPRSVLAELSEDAHSVAEIAAQKLYKRAGLPKMVHNIDICDGSGTFVARPDGWLDDVGLAWEIDSIRYHFSPTLHAQTLARRARMQRYGIVVVTHLPNQIRDEPEVVLADLRDNYRHATQRPRPPLRMREQGDPSPRPTELTDPSLA</sequence>
<dbReference type="EMBL" id="VLNY01000001">
    <property type="protein sequence ID" value="KAA0024639.1"/>
    <property type="molecule type" value="Genomic_DNA"/>
</dbReference>
<name>A0A5A7SGY1_9NOCA</name>
<dbReference type="OrthoDB" id="4870610at2"/>
<organism evidence="2 3">
    <name type="scientific">Antrihabitans cavernicola</name>
    <dbReference type="NCBI Taxonomy" id="2495913"/>
    <lineage>
        <taxon>Bacteria</taxon>
        <taxon>Bacillati</taxon>
        <taxon>Actinomycetota</taxon>
        <taxon>Actinomycetes</taxon>
        <taxon>Mycobacteriales</taxon>
        <taxon>Nocardiaceae</taxon>
        <taxon>Antrihabitans</taxon>
    </lineage>
</organism>
<dbReference type="RefSeq" id="WP_149428414.1">
    <property type="nucleotide sequence ID" value="NZ_VLNY01000001.1"/>
</dbReference>
<evidence type="ECO:0000313" key="3">
    <source>
        <dbReference type="Proteomes" id="UP000322244"/>
    </source>
</evidence>
<dbReference type="AlphaFoldDB" id="A0A5A7SGY1"/>
<comment type="caution">
    <text evidence="2">The sequence shown here is derived from an EMBL/GenBank/DDBJ whole genome shotgun (WGS) entry which is preliminary data.</text>
</comment>
<reference evidence="2 3" key="1">
    <citation type="submission" date="2019-07" db="EMBL/GenBank/DDBJ databases">
        <title>Rhodococcus cavernicolus sp. nov., isolated from a cave.</title>
        <authorList>
            <person name="Lee S.D."/>
        </authorList>
    </citation>
    <scope>NUCLEOTIDE SEQUENCE [LARGE SCALE GENOMIC DNA]</scope>
    <source>
        <strain evidence="2 3">C1-24</strain>
    </source>
</reference>
<evidence type="ECO:0000256" key="1">
    <source>
        <dbReference type="SAM" id="MobiDB-lite"/>
    </source>
</evidence>